<evidence type="ECO:0000256" key="5">
    <source>
        <dbReference type="ARBA" id="ARBA00022741"/>
    </source>
</evidence>
<comment type="pathway">
    <text evidence="9">Glycan biosynthesis; glycogen biosynthesis.</text>
</comment>
<evidence type="ECO:0000256" key="1">
    <source>
        <dbReference type="ARBA" id="ARBA00010443"/>
    </source>
</evidence>
<dbReference type="GO" id="GO:0005524">
    <property type="term" value="F:ATP binding"/>
    <property type="evidence" value="ECO:0007669"/>
    <property type="project" value="UniProtKB-KW"/>
</dbReference>
<evidence type="ECO:0000256" key="6">
    <source>
        <dbReference type="ARBA" id="ARBA00022840"/>
    </source>
</evidence>
<dbReference type="Gene3D" id="2.160.10.10">
    <property type="entry name" value="Hexapeptide repeat proteins"/>
    <property type="match status" value="1"/>
</dbReference>
<feature type="site" description="Could play a key role in the communication between the regulatory and the substrate sites" evidence="9">
    <location>
        <position position="62"/>
    </location>
</feature>
<dbReference type="InterPro" id="IPR056818">
    <property type="entry name" value="GlmU/GlgC-like_hexapep"/>
</dbReference>
<dbReference type="InterPro" id="IPR005835">
    <property type="entry name" value="NTP_transferase_dom"/>
</dbReference>
<comment type="catalytic activity">
    <reaction evidence="9">
        <text>alpha-D-glucose 1-phosphate + ATP + H(+) = ADP-alpha-D-glucose + diphosphate</text>
        <dbReference type="Rhea" id="RHEA:12120"/>
        <dbReference type="ChEBI" id="CHEBI:15378"/>
        <dbReference type="ChEBI" id="CHEBI:30616"/>
        <dbReference type="ChEBI" id="CHEBI:33019"/>
        <dbReference type="ChEBI" id="CHEBI:57498"/>
        <dbReference type="ChEBI" id="CHEBI:58601"/>
        <dbReference type="EC" id="2.7.7.27"/>
    </reaction>
</comment>
<feature type="domain" description="Nucleotidyl transferase" evidence="10">
    <location>
        <begin position="11"/>
        <end position="262"/>
    </location>
</feature>
<dbReference type="Pfam" id="PF00483">
    <property type="entry name" value="NTP_transferase"/>
    <property type="match status" value="1"/>
</dbReference>
<dbReference type="UniPathway" id="UPA00164"/>
<dbReference type="PROSITE" id="PS00809">
    <property type="entry name" value="ADP_GLC_PYROPHOSPH_2"/>
    <property type="match status" value="1"/>
</dbReference>
<evidence type="ECO:0000256" key="2">
    <source>
        <dbReference type="ARBA" id="ARBA00022600"/>
    </source>
</evidence>
<proteinExistence type="inferred from homology"/>
<dbReference type="SUPFAM" id="SSF51161">
    <property type="entry name" value="Trimeric LpxA-like enzymes"/>
    <property type="match status" value="1"/>
</dbReference>
<dbReference type="OrthoDB" id="9801810at2"/>
<evidence type="ECO:0000256" key="4">
    <source>
        <dbReference type="ARBA" id="ARBA00022695"/>
    </source>
</evidence>
<reference evidence="12 13" key="1">
    <citation type="submission" date="2016-11" db="EMBL/GenBank/DDBJ databases">
        <authorList>
            <person name="Jaros S."/>
            <person name="Januszkiewicz K."/>
            <person name="Wedrychowicz H."/>
        </authorList>
    </citation>
    <scope>NUCLEOTIDE SEQUENCE [LARGE SCALE GENOMIC DNA]</scope>
    <source>
        <strain evidence="12 13">DSM 15970</strain>
    </source>
</reference>
<evidence type="ECO:0000256" key="3">
    <source>
        <dbReference type="ARBA" id="ARBA00022679"/>
    </source>
</evidence>
<evidence type="ECO:0000256" key="7">
    <source>
        <dbReference type="ARBA" id="ARBA00023056"/>
    </source>
</evidence>
<feature type="domain" description="Glucose-1-phosphate adenylyltransferase/Bifunctional protein GlmU-like C-terminal hexapeptide" evidence="11">
    <location>
        <begin position="292"/>
        <end position="362"/>
    </location>
</feature>
<dbReference type="PROSITE" id="PS00810">
    <property type="entry name" value="ADP_GLC_PYROPHOSPH_3"/>
    <property type="match status" value="1"/>
</dbReference>
<comment type="similarity">
    <text evidence="1 9">Belongs to the bacterial/plant glucose-1-phosphate adenylyltransferase family.</text>
</comment>
<accession>A0A1M6G650</accession>
<evidence type="ECO:0000256" key="9">
    <source>
        <dbReference type="HAMAP-Rule" id="MF_00624"/>
    </source>
</evidence>
<dbReference type="CDD" id="cd02508">
    <property type="entry name" value="ADP_Glucose_PP"/>
    <property type="match status" value="1"/>
</dbReference>
<keyword evidence="5 9" id="KW-0547">Nucleotide-binding</keyword>
<dbReference type="RefSeq" id="WP_073993513.1">
    <property type="nucleotide sequence ID" value="NZ_FQYT01000011.1"/>
</dbReference>
<dbReference type="AlphaFoldDB" id="A0A1M6G650"/>
<dbReference type="GO" id="GO:0008878">
    <property type="term" value="F:glucose-1-phosphate adenylyltransferase activity"/>
    <property type="evidence" value="ECO:0007669"/>
    <property type="project" value="UniProtKB-UniRule"/>
</dbReference>
<evidence type="ECO:0000313" key="12">
    <source>
        <dbReference type="EMBL" id="SHJ05373.1"/>
    </source>
</evidence>
<protein>
    <recommendedName>
        <fullName evidence="9">Glucose-1-phosphate adenylyltransferase</fullName>
        <ecNumber evidence="9">2.7.7.27</ecNumber>
    </recommendedName>
    <alternativeName>
        <fullName evidence="9">ADP-glucose pyrophosphorylase</fullName>
        <shortName evidence="9">ADPGlc PPase</shortName>
    </alternativeName>
    <alternativeName>
        <fullName evidence="9">ADP-glucose synthase</fullName>
    </alternativeName>
</protein>
<feature type="binding site" evidence="9">
    <location>
        <position position="167"/>
    </location>
    <ligand>
        <name>alpha-D-glucose 1-phosphate</name>
        <dbReference type="ChEBI" id="CHEBI:58601"/>
    </ligand>
</feature>
<keyword evidence="6 9" id="KW-0067">ATP-binding</keyword>
<organism evidence="12 13">
    <name type="scientific">Parasporobacterium paucivorans DSM 15970</name>
    <dbReference type="NCBI Taxonomy" id="1122934"/>
    <lineage>
        <taxon>Bacteria</taxon>
        <taxon>Bacillati</taxon>
        <taxon>Bacillota</taxon>
        <taxon>Clostridia</taxon>
        <taxon>Lachnospirales</taxon>
        <taxon>Lachnospiraceae</taxon>
        <taxon>Parasporobacterium</taxon>
    </lineage>
</organism>
<keyword evidence="3 9" id="KW-0808">Transferase</keyword>
<dbReference type="NCBIfam" id="NF003670">
    <property type="entry name" value="PRK05293.1"/>
    <property type="match status" value="1"/>
</dbReference>
<dbReference type="PROSITE" id="PS00808">
    <property type="entry name" value="ADP_GLC_PYROPHOSPH_1"/>
    <property type="match status" value="1"/>
</dbReference>
<sequence length="384" mass="42272">MKLNKKDCIVMLLAGGQGSRLGALTDGTAKPSVPFGGKYRIIDFALSNSVNSGLDTIGVLTQYQPLVLNSYLGDGSSWDLDRMYGGIQILPPYQGGENGGWYSGTANSVYQNVNYVNNYDPDYVLILSGDHIYTMDYSIMLEQHRKTNADCTVSVINVPAEEASRFGILSADNKGRITAFEEKPKNPKSTLASMGIYIFTWHVLEKFLAMDDKNPDSSHDFGKNIIPLMLEAGAGLYAHEFEGYWKDVGTIESLWQANMDLVEGKDLQLSSSWPIYSRNPEKPPHYIGCDALVKNSIIADGAVILGHVENSVIFSSVNINENACVRDSIVMSDVIIEKNAIVEYSIIDERVTIGPYTHVGHPRSQGGMITVIPREQILNGKETE</sequence>
<feature type="binding site" evidence="9">
    <location>
        <position position="193"/>
    </location>
    <ligand>
        <name>alpha-D-glucose 1-phosphate</name>
        <dbReference type="ChEBI" id="CHEBI:58601"/>
    </ligand>
</feature>
<name>A0A1M6G650_9FIRM</name>
<keyword evidence="4 9" id="KW-0548">Nucleotidyltransferase</keyword>
<dbReference type="Proteomes" id="UP000184342">
    <property type="component" value="Unassembled WGS sequence"/>
</dbReference>
<dbReference type="InterPro" id="IPR011004">
    <property type="entry name" value="Trimer_LpxA-like_sf"/>
</dbReference>
<dbReference type="EC" id="2.7.7.27" evidence="9"/>
<dbReference type="STRING" id="1122934.SAMN02745691_01265"/>
<dbReference type="PANTHER" id="PTHR43523">
    <property type="entry name" value="GLUCOSE-1-PHOSPHATE ADENYLYLTRANSFERASE-RELATED"/>
    <property type="match status" value="1"/>
</dbReference>
<dbReference type="NCBIfam" id="TIGR02091">
    <property type="entry name" value="glgC"/>
    <property type="match status" value="1"/>
</dbReference>
<comment type="subunit">
    <text evidence="9">Homotetramer.</text>
</comment>
<gene>
    <name evidence="9" type="primary">glgC</name>
    <name evidence="12" type="ORF">SAMN02745691_01265</name>
</gene>
<evidence type="ECO:0000259" key="11">
    <source>
        <dbReference type="Pfam" id="PF24894"/>
    </source>
</evidence>
<dbReference type="Gene3D" id="3.90.550.10">
    <property type="entry name" value="Spore Coat Polysaccharide Biosynthesis Protein SpsA, Chain A"/>
    <property type="match status" value="1"/>
</dbReference>
<dbReference type="InterPro" id="IPR029044">
    <property type="entry name" value="Nucleotide-diphossugar_trans"/>
</dbReference>
<keyword evidence="2 9" id="KW-0321">Glycogen metabolism</keyword>
<dbReference type="GO" id="GO:0005978">
    <property type="term" value="P:glycogen biosynthetic process"/>
    <property type="evidence" value="ECO:0007669"/>
    <property type="project" value="UniProtKB-UniRule"/>
</dbReference>
<feature type="binding site" evidence="9">
    <location>
        <begin position="182"/>
        <end position="183"/>
    </location>
    <ligand>
        <name>alpha-D-glucose 1-phosphate</name>
        <dbReference type="ChEBI" id="CHEBI:58601"/>
    </ligand>
</feature>
<dbReference type="InterPro" id="IPR005836">
    <property type="entry name" value="ADP_Glu_pyroP_CS"/>
</dbReference>
<feature type="binding site" evidence="9">
    <location>
        <position position="102"/>
    </location>
    <ligand>
        <name>alpha-D-glucose 1-phosphate</name>
        <dbReference type="ChEBI" id="CHEBI:58601"/>
    </ligand>
</feature>
<dbReference type="PANTHER" id="PTHR43523:SF2">
    <property type="entry name" value="GLUCOSE-1-PHOSPHATE ADENYLYLTRANSFERASE"/>
    <property type="match status" value="1"/>
</dbReference>
<dbReference type="InterPro" id="IPR023049">
    <property type="entry name" value="GlgC_bac"/>
</dbReference>
<dbReference type="EMBL" id="FQYT01000011">
    <property type="protein sequence ID" value="SHJ05373.1"/>
    <property type="molecule type" value="Genomic_DNA"/>
</dbReference>
<evidence type="ECO:0000256" key="8">
    <source>
        <dbReference type="ARBA" id="ARBA00023277"/>
    </source>
</evidence>
<keyword evidence="7 9" id="KW-0320">Glycogen biosynthesis</keyword>
<feature type="site" description="Could play a key role in the communication between the regulatory and the substrate sites" evidence="9">
    <location>
        <position position="101"/>
    </location>
</feature>
<dbReference type="SUPFAM" id="SSF53448">
    <property type="entry name" value="Nucleotide-diphospho-sugar transferases"/>
    <property type="match status" value="1"/>
</dbReference>
<evidence type="ECO:0000313" key="13">
    <source>
        <dbReference type="Proteomes" id="UP000184342"/>
    </source>
</evidence>
<comment type="function">
    <text evidence="9">Involved in the biosynthesis of ADP-glucose, a building block required for the elongation reactions to produce glycogen. Catalyzes the reaction between ATP and alpha-D-glucose 1-phosphate (G1P) to produce pyrophosphate and ADP-Glc.</text>
</comment>
<keyword evidence="8 9" id="KW-0119">Carbohydrate metabolism</keyword>
<dbReference type="CDD" id="cd04651">
    <property type="entry name" value="LbH_G1P_AT_C"/>
    <property type="match status" value="1"/>
</dbReference>
<evidence type="ECO:0000259" key="10">
    <source>
        <dbReference type="Pfam" id="PF00483"/>
    </source>
</evidence>
<keyword evidence="13" id="KW-1185">Reference proteome</keyword>
<dbReference type="HAMAP" id="MF_00624">
    <property type="entry name" value="GlgC"/>
    <property type="match status" value="1"/>
</dbReference>
<dbReference type="InterPro" id="IPR011831">
    <property type="entry name" value="ADP-Glc_PPase"/>
</dbReference>
<dbReference type="Pfam" id="PF24894">
    <property type="entry name" value="Hexapep_GlmU"/>
    <property type="match status" value="1"/>
</dbReference>